<dbReference type="Pfam" id="PF18129">
    <property type="entry name" value="SH3_12"/>
    <property type="match status" value="1"/>
</dbReference>
<dbReference type="InterPro" id="IPR016161">
    <property type="entry name" value="Ald_DH/histidinol_DH"/>
</dbReference>
<keyword evidence="3" id="KW-0540">Nuclease</keyword>
<evidence type="ECO:0000256" key="4">
    <source>
        <dbReference type="ARBA" id="ARBA00022801"/>
    </source>
</evidence>
<dbReference type="InterPro" id="IPR027073">
    <property type="entry name" value="5_3_exoribonuclease"/>
</dbReference>
<keyword evidence="4" id="KW-0378">Hydrolase</keyword>
<dbReference type="InterPro" id="IPR041106">
    <property type="entry name" value="XRN1_D2_D3"/>
</dbReference>
<dbReference type="Gene3D" id="2.30.30.750">
    <property type="match status" value="1"/>
</dbReference>
<dbReference type="OrthoDB" id="372487at2759"/>
<dbReference type="Pfam" id="PF18334">
    <property type="entry name" value="XRN1_D2_D3"/>
    <property type="match status" value="1"/>
</dbReference>
<dbReference type="GO" id="GO:0005634">
    <property type="term" value="C:nucleus"/>
    <property type="evidence" value="ECO:0007669"/>
    <property type="project" value="TreeGrafter"/>
</dbReference>
<dbReference type="InterPro" id="IPR041412">
    <property type="entry name" value="Xrn1_helical"/>
</dbReference>
<dbReference type="FunFam" id="1.25.40.1050:FF:000002">
    <property type="entry name" value="5'-3' exoribonuclease"/>
    <property type="match status" value="1"/>
</dbReference>
<evidence type="ECO:0000313" key="17">
    <source>
        <dbReference type="Proteomes" id="UP000252139"/>
    </source>
</evidence>
<keyword evidence="6 8" id="KW-0560">Oxidoreductase</keyword>
<evidence type="ECO:0000259" key="12">
    <source>
        <dbReference type="Pfam" id="PF17846"/>
    </source>
</evidence>
<dbReference type="GO" id="GO:0016620">
    <property type="term" value="F:oxidoreductase activity, acting on the aldehyde or oxo group of donors, NAD or NADP as acceptor"/>
    <property type="evidence" value="ECO:0007669"/>
    <property type="project" value="InterPro"/>
</dbReference>
<reference evidence="16 17" key="1">
    <citation type="journal article" date="2018" name="G3 (Bethesda)">
        <title>Phylogenetic and Phylogenomic Definition of Rhizopus Species.</title>
        <authorList>
            <person name="Gryganskyi A.P."/>
            <person name="Golan J."/>
            <person name="Dolatabadi S."/>
            <person name="Mondo S."/>
            <person name="Robb S."/>
            <person name="Idnurm A."/>
            <person name="Muszewska A."/>
            <person name="Steczkiewicz K."/>
            <person name="Masonjones S."/>
            <person name="Liao H.L."/>
            <person name="Gajdeczka M.T."/>
            <person name="Anike F."/>
            <person name="Vuek A."/>
            <person name="Anishchenko I.M."/>
            <person name="Voigt K."/>
            <person name="de Hoog G.S."/>
            <person name="Smith M.E."/>
            <person name="Heitman J."/>
            <person name="Vilgalys R."/>
            <person name="Stajich J.E."/>
        </authorList>
    </citation>
    <scope>NUCLEOTIDE SEQUENCE [LARGE SCALE GENOMIC DNA]</scope>
    <source>
        <strain evidence="16 17">CBS 357.93</strain>
    </source>
</reference>
<accession>A0A367KCB2</accession>
<comment type="similarity">
    <text evidence="8">Belongs to the aldehyde dehydrogenase family.</text>
</comment>
<dbReference type="Proteomes" id="UP000252139">
    <property type="component" value="Unassembled WGS sequence"/>
</dbReference>
<dbReference type="Gene3D" id="3.40.605.10">
    <property type="entry name" value="Aldehyde Dehydrogenase, Chain A, domain 1"/>
    <property type="match status" value="1"/>
</dbReference>
<dbReference type="SUPFAM" id="SSF53720">
    <property type="entry name" value="ALDH-like"/>
    <property type="match status" value="1"/>
</dbReference>
<evidence type="ECO:0000256" key="7">
    <source>
        <dbReference type="PROSITE-ProRule" id="PRU10007"/>
    </source>
</evidence>
<dbReference type="Gene3D" id="3.40.50.12390">
    <property type="match status" value="2"/>
</dbReference>
<dbReference type="GO" id="GO:0003723">
    <property type="term" value="F:RNA binding"/>
    <property type="evidence" value="ECO:0007669"/>
    <property type="project" value="TreeGrafter"/>
</dbReference>
<dbReference type="InterPro" id="IPR015590">
    <property type="entry name" value="Aldehyde_DH_dom"/>
</dbReference>
<dbReference type="STRING" id="86630.A0A367KCB2"/>
<dbReference type="InterPro" id="IPR004859">
    <property type="entry name" value="Xrn1_N"/>
</dbReference>
<dbReference type="CDD" id="cd07102">
    <property type="entry name" value="ALDH_EDX86601"/>
    <property type="match status" value="1"/>
</dbReference>
<protein>
    <submittedName>
        <fullName evidence="16">Uncharacterized protein</fullName>
    </submittedName>
</protein>
<dbReference type="InterPro" id="IPR016163">
    <property type="entry name" value="Ald_DH_C"/>
</dbReference>
<dbReference type="Pfam" id="PF17846">
    <property type="entry name" value="XRN_M"/>
    <property type="match status" value="1"/>
</dbReference>
<evidence type="ECO:0000256" key="8">
    <source>
        <dbReference type="RuleBase" id="RU003345"/>
    </source>
</evidence>
<comment type="caution">
    <text evidence="16">The sequence shown here is derived from an EMBL/GenBank/DDBJ whole genome shotgun (WGS) entry which is preliminary data.</text>
</comment>
<dbReference type="GO" id="GO:0000956">
    <property type="term" value="P:nuclear-transcribed mRNA catabolic process"/>
    <property type="evidence" value="ECO:0007669"/>
    <property type="project" value="TreeGrafter"/>
</dbReference>
<gene>
    <name evidence="16" type="ORF">CU097_013033</name>
</gene>
<dbReference type="GO" id="GO:0004534">
    <property type="term" value="F:5'-3' RNA exonuclease activity"/>
    <property type="evidence" value="ECO:0007669"/>
    <property type="project" value="UniProtKB-ARBA"/>
</dbReference>
<proteinExistence type="inferred from homology"/>
<dbReference type="Gene3D" id="2.170.260.40">
    <property type="match status" value="1"/>
</dbReference>
<comment type="similarity">
    <text evidence="1">Belongs to the 5'-3' exonuclease family. XRN2/RAT1 subfamily.</text>
</comment>
<dbReference type="PANTHER" id="PTHR12341">
    <property type="entry name" value="5'-&gt;3' EXORIBONUCLEASE"/>
    <property type="match status" value="1"/>
</dbReference>
<dbReference type="Gene3D" id="1.25.40.1050">
    <property type="match status" value="1"/>
</dbReference>
<dbReference type="FunFam" id="3.40.309.10:FF:000009">
    <property type="entry name" value="Aldehyde dehydrogenase A"/>
    <property type="match status" value="1"/>
</dbReference>
<feature type="active site" evidence="7">
    <location>
        <position position="232"/>
    </location>
</feature>
<feature type="region of interest" description="Disordered" evidence="9">
    <location>
        <begin position="547"/>
        <end position="580"/>
    </location>
</feature>
<dbReference type="PROSITE" id="PS00687">
    <property type="entry name" value="ALDEHYDE_DEHYDR_GLU"/>
    <property type="match status" value="1"/>
</dbReference>
<feature type="domain" description="Exoribonuclease Xrn1 D2/D3" evidence="15">
    <location>
        <begin position="1392"/>
        <end position="1620"/>
    </location>
</feature>
<organism evidence="16 17">
    <name type="scientific">Rhizopus azygosporus</name>
    <name type="common">Rhizopus microsporus var. azygosporus</name>
    <dbReference type="NCBI Taxonomy" id="86630"/>
    <lineage>
        <taxon>Eukaryota</taxon>
        <taxon>Fungi</taxon>
        <taxon>Fungi incertae sedis</taxon>
        <taxon>Mucoromycota</taxon>
        <taxon>Mucoromycotina</taxon>
        <taxon>Mucoromycetes</taxon>
        <taxon>Mucorales</taxon>
        <taxon>Mucorineae</taxon>
        <taxon>Rhizopodaceae</taxon>
        <taxon>Rhizopus</taxon>
    </lineage>
</organism>
<dbReference type="InterPro" id="IPR040992">
    <property type="entry name" value="XRN1_D1"/>
</dbReference>
<dbReference type="InterPro" id="IPR016162">
    <property type="entry name" value="Ald_DH_N"/>
</dbReference>
<evidence type="ECO:0000256" key="3">
    <source>
        <dbReference type="ARBA" id="ARBA00022722"/>
    </source>
</evidence>
<evidence type="ECO:0000259" key="10">
    <source>
        <dbReference type="Pfam" id="PF00171"/>
    </source>
</evidence>
<keyword evidence="2" id="KW-0507">mRNA processing</keyword>
<dbReference type="Pfam" id="PF00171">
    <property type="entry name" value="Aldedh"/>
    <property type="match status" value="1"/>
</dbReference>
<dbReference type="Gene3D" id="3.40.309.10">
    <property type="entry name" value="Aldehyde Dehydrogenase, Chain A, domain 2"/>
    <property type="match status" value="1"/>
</dbReference>
<evidence type="ECO:0000256" key="5">
    <source>
        <dbReference type="ARBA" id="ARBA00022839"/>
    </source>
</evidence>
<evidence type="ECO:0000259" key="14">
    <source>
        <dbReference type="Pfam" id="PF18332"/>
    </source>
</evidence>
<feature type="compositionally biased region" description="Basic and acidic residues" evidence="9">
    <location>
        <begin position="556"/>
        <end position="565"/>
    </location>
</feature>
<evidence type="ECO:0000256" key="9">
    <source>
        <dbReference type="SAM" id="MobiDB-lite"/>
    </source>
</evidence>
<dbReference type="EMBL" id="PJQL01000103">
    <property type="protein sequence ID" value="RCH99739.1"/>
    <property type="molecule type" value="Genomic_DNA"/>
</dbReference>
<feature type="domain" description="Aldehyde dehydrogenase" evidence="10">
    <location>
        <begin position="2"/>
        <end position="455"/>
    </location>
</feature>
<evidence type="ECO:0000313" key="16">
    <source>
        <dbReference type="EMBL" id="RCH99739.1"/>
    </source>
</evidence>
<dbReference type="Pfam" id="PF18332">
    <property type="entry name" value="XRN1_D1"/>
    <property type="match status" value="1"/>
</dbReference>
<evidence type="ECO:0000256" key="6">
    <source>
        <dbReference type="ARBA" id="ARBA00023002"/>
    </source>
</evidence>
<dbReference type="GO" id="GO:0016075">
    <property type="term" value="P:rRNA catabolic process"/>
    <property type="evidence" value="ECO:0007669"/>
    <property type="project" value="TreeGrafter"/>
</dbReference>
<evidence type="ECO:0000259" key="11">
    <source>
        <dbReference type="Pfam" id="PF03159"/>
    </source>
</evidence>
<dbReference type="CDD" id="cd18673">
    <property type="entry name" value="PIN_XRN1-2-like"/>
    <property type="match status" value="1"/>
</dbReference>
<keyword evidence="5" id="KW-0269">Exonuclease</keyword>
<dbReference type="InterPro" id="IPR047008">
    <property type="entry name" value="XRN1_SH3_sf"/>
</dbReference>
<evidence type="ECO:0000259" key="13">
    <source>
        <dbReference type="Pfam" id="PF18129"/>
    </source>
</evidence>
<feature type="domain" description="5'-3' exoribonuclease 1 D1" evidence="14">
    <location>
        <begin position="1198"/>
        <end position="1388"/>
    </location>
</feature>
<dbReference type="InterPro" id="IPR029510">
    <property type="entry name" value="Ald_DH_CS_GLU"/>
</dbReference>
<evidence type="ECO:0000259" key="15">
    <source>
        <dbReference type="Pfam" id="PF18334"/>
    </source>
</evidence>
<dbReference type="InterPro" id="IPR041385">
    <property type="entry name" value="SH3_12"/>
</dbReference>
<feature type="domain" description="Xrn1 N-terminal" evidence="11">
    <location>
        <begin position="463"/>
        <end position="679"/>
    </location>
</feature>
<dbReference type="InterPro" id="IPR047007">
    <property type="entry name" value="XRN1_D1_sf"/>
</dbReference>
<dbReference type="GO" id="GO:0006397">
    <property type="term" value="P:mRNA processing"/>
    <property type="evidence" value="ECO:0007669"/>
    <property type="project" value="UniProtKB-KW"/>
</dbReference>
<feature type="domain" description="Xrn1 helical" evidence="12">
    <location>
        <begin position="725"/>
        <end position="1148"/>
    </location>
</feature>
<dbReference type="Pfam" id="PF03159">
    <property type="entry name" value="XRN_N"/>
    <property type="match status" value="1"/>
</dbReference>
<dbReference type="PANTHER" id="PTHR12341:SF7">
    <property type="entry name" value="5'-3' EXORIBONUCLEASE 1"/>
    <property type="match status" value="1"/>
</dbReference>
<name>A0A367KCB2_RHIAZ</name>
<evidence type="ECO:0000256" key="2">
    <source>
        <dbReference type="ARBA" id="ARBA00022664"/>
    </source>
</evidence>
<keyword evidence="17" id="KW-1185">Reference proteome</keyword>
<feature type="domain" description="5'-3' exoribonuclease 1 SH3-like" evidence="13">
    <location>
        <begin position="1642"/>
        <end position="1708"/>
    </location>
</feature>
<dbReference type="FunFam" id="3.40.50.12390:FF:000002">
    <property type="entry name" value="5'-3' exoribonuclease 1"/>
    <property type="match status" value="1"/>
</dbReference>
<sequence>MRIQVTSPVDQSIVYEVDCLSQEQVDDAVQQSQTAFLEWKKVPVAKRVAIMEKFCTLFEQKKDLVASSITKQMGRPIRYGHGEVKGVLERAKYMISVAEESLKDTIIEHVPGVVKRFQRKEPLGPVFIIAAWNYPYLTTVNNVIPALLAGNTVLLKQSPQTPQCADIFVDTLREAGVPHHAIQAIHVQDKEANYLVQHPLVQYVNFTGSVAVGKQIRRAIGDCEHLIGCGMELGGKDPAYVLPDTNLDFAVENIVDGAFFNSGQCCCSIERCYVHESIYDAFVQKAVALTKNYVLGDPSKQETTLGPMANLRFANTVREHIKDAIEKGAKPLIETFPADKPGTAYVGPQILVNVNHDMLVMTEETFGPVLPIMKVFSDEEAIRLMNDSKYGLTASIWTTNEEKAIEIGDQIETGTWFMNRCDYIDPALAWVGAKDSGLGFSMSKQGFGQFTRPKSYHLKLSQHERYPMCSELITDNGIPEFDNLYLDMNGIVHNCSHNNSDDPHFRITEEQIWLGIFQYIEHLFSKIKPKKLFFMAIDGVAPRAKMNQQRSRRFRTAKDAEDARRKAIQNGEELPPEPPFDTNCITPGTSFMIKLTQQLRYFISKKVQEDANWRNVEIVLSGPEVPGEGEHKIMEYIRLSKAQPDYDPNTRHCLYGLDADLLMLGLLSHDPHFALLREEVVFGKHQKKKVANVENQNFYLLHLCLMREYLDMEFSALKNTLSFGYDFERILDDFILLALFIGNDFLPNLPNLHINEGALGLIFKVYKEVLPTCGGYLQDGGHVEFSRLQKVLDQISAVVEKEAFEAENIDALYLAGKLPDGDNARELLHEIERKKATDRLSITEHQAEIFGKIRDFLVTPPKLNTESTLHFAFPLKSRDKKFLDKLTKELNMSYVYAWSQSHQMTEVELSFTHNLYADDTDDSPSTTSEESDVDEEAIAARDRVLKKYENAEIIPEEVSREQIEREEKAKFEAAFKQWKADYYKEKMDIDIDNQEQMDKLVSSYIIGIQWVLQYYYNGVASWSWFYPYHYAPKISDLKDIARFQDYSFTLGQPFKPYEQLMGVLPALSRKLLPAAYQDLMTDPDSPIIDFYPSDFDTDMNGKKQDWEAIVRIPFIDEQRLLDAMKQRESRLTKEEREMARFGESYKFVYDETLAKGDPKTWPVFKSPLPGKFPDVRPCFVRETQYHLPVLSSHGLRKGLLPGAKLGKEALAGFPSLHTIAHDFHIANHGVRVFQQDSTNESVVVYIKNRFKNASLRELAKLFIYRTVYVGYPYLKEAVVIGVSNAECKYHVSLDSNGGKHFLEHKWNDRERDDWYNTVSRHDHIRSKRFGLLIGETDILAHVCLLKGMCQNEEGALVKQYDHPTLAETIPFQTIVIKVANPDPRFIEKPAPPIQVSHPVGSHCFFTSGILAGTKVKVIGHGPHGINVQATKVRNPRFEHEPRFGYAIVNKQEKEITYQPAHVVARELNISSLTLAKLTSSLQVVERTGQKLNIGLNLKFESRGEKVPGYTRKNPSAGYWEYSTLAVQLIKEYTTTFPEFIEMLNNKKDNLMMDVSDFGWTNEGYKYLHKMKEWIKERKVHDLPRAPHSTEELQSDYVLMIEEAAKEYQQRYDKESRSKFIVKNTPRKNLLRPSDAPYKLINQSFALGDRVIYVTDTGAVPLGLKGTVVGVLDKVIDVVFDATFLGGTTLGGRCKETRGASLSYWQVYNLSGSSERSHRSR</sequence>
<evidence type="ECO:0000256" key="1">
    <source>
        <dbReference type="ARBA" id="ARBA00006994"/>
    </source>
</evidence>